<feature type="domain" description="FCP1 homology" evidence="7">
    <location>
        <begin position="40"/>
        <end position="224"/>
    </location>
</feature>
<keyword evidence="9" id="KW-1185">Reference proteome</keyword>
<evidence type="ECO:0000313" key="8">
    <source>
        <dbReference type="EnsemblPlants" id="AUR62027053-RA:cds"/>
    </source>
</evidence>
<reference evidence="8" key="1">
    <citation type="journal article" date="2017" name="Nature">
        <title>The genome of Chenopodium quinoa.</title>
        <authorList>
            <person name="Jarvis D.E."/>
            <person name="Ho Y.S."/>
            <person name="Lightfoot D.J."/>
            <person name="Schmoeckel S.M."/>
            <person name="Li B."/>
            <person name="Borm T.J.A."/>
            <person name="Ohyanagi H."/>
            <person name="Mineta K."/>
            <person name="Michell C.T."/>
            <person name="Saber N."/>
            <person name="Kharbatia N.M."/>
            <person name="Rupper R.R."/>
            <person name="Sharp A.R."/>
            <person name="Dally N."/>
            <person name="Boughton B.A."/>
            <person name="Woo Y.H."/>
            <person name="Gao G."/>
            <person name="Schijlen E.G.W.M."/>
            <person name="Guo X."/>
            <person name="Momin A.A."/>
            <person name="Negrao S."/>
            <person name="Al-Babili S."/>
            <person name="Gehring C."/>
            <person name="Roessner U."/>
            <person name="Jung C."/>
            <person name="Murphy K."/>
            <person name="Arold S.T."/>
            <person name="Gojobori T."/>
            <person name="van der Linden C.G."/>
            <person name="van Loo E.N."/>
            <person name="Jellen E.N."/>
            <person name="Maughan P.J."/>
            <person name="Tester M."/>
        </authorList>
    </citation>
    <scope>NUCLEOTIDE SEQUENCE [LARGE SCALE GENOMIC DNA]</scope>
    <source>
        <strain evidence="8">cv. PI 614886</strain>
    </source>
</reference>
<dbReference type="InterPro" id="IPR023214">
    <property type="entry name" value="HAD_sf"/>
</dbReference>
<dbReference type="AlphaFoldDB" id="A0A803MC60"/>
<dbReference type="Proteomes" id="UP000596660">
    <property type="component" value="Unplaced"/>
</dbReference>
<sequence>MCEKDCNNPITIPFRYIDPNFSLTVEAIQHLRGCNFETLLNRKKLHLVLDLDNTLIHSIKTLSKRFTLEDREKIKTSYEDVYEICDGTRLVKLRPGARDFLVQASTMFELSIYTLAKESYAKEVAKMLRSNVCQKRVKFENVISKEDCTSCCPKQRRKGLDVLLSDERVVLIVDDLEEVWSNEHKKNLIKIKPYKFFKRKSPWFEAFLENDQELSRVLGVLKKVHNVFYEKEERNYDGKDVREVLEESRFSL</sequence>
<dbReference type="Pfam" id="PF03031">
    <property type="entry name" value="NIF"/>
    <property type="match status" value="1"/>
</dbReference>
<dbReference type="OMA" id="DESPCTK"/>
<dbReference type="Gramene" id="AUR62027053-RA">
    <property type="protein sequence ID" value="AUR62027053-RA:cds"/>
    <property type="gene ID" value="AUR62027053"/>
</dbReference>
<dbReference type="SMART" id="SM00577">
    <property type="entry name" value="CPDc"/>
    <property type="match status" value="1"/>
</dbReference>
<evidence type="ECO:0000256" key="1">
    <source>
        <dbReference type="ARBA" id="ARBA00004123"/>
    </source>
</evidence>
<comment type="subcellular location">
    <subcellularLocation>
        <location evidence="1">Nucleus</location>
    </subcellularLocation>
</comment>
<evidence type="ECO:0000259" key="7">
    <source>
        <dbReference type="PROSITE" id="PS50969"/>
    </source>
</evidence>
<evidence type="ECO:0000256" key="3">
    <source>
        <dbReference type="ARBA" id="ARBA00022801"/>
    </source>
</evidence>
<dbReference type="Gene3D" id="3.40.50.1000">
    <property type="entry name" value="HAD superfamily/HAD-like"/>
    <property type="match status" value="1"/>
</dbReference>
<keyword evidence="3" id="KW-0378">Hydrolase</keyword>
<dbReference type="EnsemblPlants" id="AUR62027053-RA">
    <property type="protein sequence ID" value="AUR62027053-RA:cds"/>
    <property type="gene ID" value="AUR62027053"/>
</dbReference>
<keyword evidence="4" id="KW-0539">Nucleus</keyword>
<dbReference type="PANTHER" id="PTHR23081:SF36">
    <property type="entry name" value="RNA POLYMERASE II SUBUNIT A C-TERMINAL DOMAIN PHOSPHATASE"/>
    <property type="match status" value="1"/>
</dbReference>
<dbReference type="PANTHER" id="PTHR23081">
    <property type="entry name" value="RNA POLYMERASE II CTD PHOSPHATASE"/>
    <property type="match status" value="1"/>
</dbReference>
<dbReference type="SUPFAM" id="SSF56784">
    <property type="entry name" value="HAD-like"/>
    <property type="match status" value="1"/>
</dbReference>
<dbReference type="CDD" id="cd07521">
    <property type="entry name" value="HAD_FCP1-like"/>
    <property type="match status" value="1"/>
</dbReference>
<evidence type="ECO:0000256" key="6">
    <source>
        <dbReference type="ARBA" id="ARBA00048336"/>
    </source>
</evidence>
<protein>
    <recommendedName>
        <fullName evidence="2">protein-serine/threonine phosphatase</fullName>
        <ecNumber evidence="2">3.1.3.16</ecNumber>
    </recommendedName>
</protein>
<evidence type="ECO:0000256" key="4">
    <source>
        <dbReference type="ARBA" id="ARBA00023242"/>
    </source>
</evidence>
<evidence type="ECO:0000256" key="2">
    <source>
        <dbReference type="ARBA" id="ARBA00013081"/>
    </source>
</evidence>
<dbReference type="InterPro" id="IPR036412">
    <property type="entry name" value="HAD-like_sf"/>
</dbReference>
<name>A0A803MC60_CHEQI</name>
<dbReference type="GO" id="GO:0005634">
    <property type="term" value="C:nucleus"/>
    <property type="evidence" value="ECO:0007669"/>
    <property type="project" value="UniProtKB-SubCell"/>
</dbReference>
<evidence type="ECO:0000256" key="5">
    <source>
        <dbReference type="ARBA" id="ARBA00047761"/>
    </source>
</evidence>
<proteinExistence type="predicted"/>
<dbReference type="InterPro" id="IPR004274">
    <property type="entry name" value="FCP1_dom"/>
</dbReference>
<evidence type="ECO:0000313" key="9">
    <source>
        <dbReference type="Proteomes" id="UP000596660"/>
    </source>
</evidence>
<dbReference type="InterPro" id="IPR039189">
    <property type="entry name" value="Fcp1"/>
</dbReference>
<dbReference type="EC" id="3.1.3.16" evidence="2"/>
<organism evidence="8 9">
    <name type="scientific">Chenopodium quinoa</name>
    <name type="common">Quinoa</name>
    <dbReference type="NCBI Taxonomy" id="63459"/>
    <lineage>
        <taxon>Eukaryota</taxon>
        <taxon>Viridiplantae</taxon>
        <taxon>Streptophyta</taxon>
        <taxon>Embryophyta</taxon>
        <taxon>Tracheophyta</taxon>
        <taxon>Spermatophyta</taxon>
        <taxon>Magnoliopsida</taxon>
        <taxon>eudicotyledons</taxon>
        <taxon>Gunneridae</taxon>
        <taxon>Pentapetalae</taxon>
        <taxon>Caryophyllales</taxon>
        <taxon>Chenopodiaceae</taxon>
        <taxon>Chenopodioideae</taxon>
        <taxon>Atripliceae</taxon>
        <taxon>Chenopodium</taxon>
    </lineage>
</organism>
<dbReference type="GO" id="GO:0008420">
    <property type="term" value="F:RNA polymerase II CTD heptapeptide repeat phosphatase activity"/>
    <property type="evidence" value="ECO:0007669"/>
    <property type="project" value="InterPro"/>
</dbReference>
<comment type="catalytic activity">
    <reaction evidence="5">
        <text>O-phospho-L-seryl-[protein] + H2O = L-seryl-[protein] + phosphate</text>
        <dbReference type="Rhea" id="RHEA:20629"/>
        <dbReference type="Rhea" id="RHEA-COMP:9863"/>
        <dbReference type="Rhea" id="RHEA-COMP:11604"/>
        <dbReference type="ChEBI" id="CHEBI:15377"/>
        <dbReference type="ChEBI" id="CHEBI:29999"/>
        <dbReference type="ChEBI" id="CHEBI:43474"/>
        <dbReference type="ChEBI" id="CHEBI:83421"/>
        <dbReference type="EC" id="3.1.3.16"/>
    </reaction>
</comment>
<reference evidence="8" key="2">
    <citation type="submission" date="2021-03" db="UniProtKB">
        <authorList>
            <consortium name="EnsemblPlants"/>
        </authorList>
    </citation>
    <scope>IDENTIFICATION</scope>
</reference>
<accession>A0A803MC60</accession>
<dbReference type="PROSITE" id="PS50969">
    <property type="entry name" value="FCP1"/>
    <property type="match status" value="1"/>
</dbReference>
<comment type="catalytic activity">
    <reaction evidence="6">
        <text>O-phospho-L-threonyl-[protein] + H2O = L-threonyl-[protein] + phosphate</text>
        <dbReference type="Rhea" id="RHEA:47004"/>
        <dbReference type="Rhea" id="RHEA-COMP:11060"/>
        <dbReference type="Rhea" id="RHEA-COMP:11605"/>
        <dbReference type="ChEBI" id="CHEBI:15377"/>
        <dbReference type="ChEBI" id="CHEBI:30013"/>
        <dbReference type="ChEBI" id="CHEBI:43474"/>
        <dbReference type="ChEBI" id="CHEBI:61977"/>
        <dbReference type="EC" id="3.1.3.16"/>
    </reaction>
</comment>